<dbReference type="GO" id="GO:0005737">
    <property type="term" value="C:cytoplasm"/>
    <property type="evidence" value="ECO:0007669"/>
    <property type="project" value="UniProtKB-SubCell"/>
</dbReference>
<evidence type="ECO:0000256" key="5">
    <source>
        <dbReference type="ARBA" id="ARBA00022490"/>
    </source>
</evidence>
<evidence type="ECO:0000313" key="10">
    <source>
        <dbReference type="EMBL" id="GAU09961.1"/>
    </source>
</evidence>
<dbReference type="PROSITE" id="PS00369">
    <property type="entry name" value="PTS_HPR_HIS"/>
    <property type="match status" value="1"/>
</dbReference>
<dbReference type="PRINTS" id="PR00107">
    <property type="entry name" value="PHOSPHOCPHPR"/>
</dbReference>
<proteinExistence type="predicted"/>
<dbReference type="InterPro" id="IPR001020">
    <property type="entry name" value="PTS_HPr_His_P_site"/>
</dbReference>
<protein>
    <recommendedName>
        <fullName evidence="3">Phosphocarrier protein HPr</fullName>
    </recommendedName>
    <alternativeName>
        <fullName evidence="8">Histidine-containing protein</fullName>
    </alternativeName>
</protein>
<dbReference type="NCBIfam" id="TIGR01003">
    <property type="entry name" value="PTS_HPr_family"/>
    <property type="match status" value="1"/>
</dbReference>
<dbReference type="AlphaFoldDB" id="A0A194ALQ5"/>
<dbReference type="InterPro" id="IPR000032">
    <property type="entry name" value="HPr-like"/>
</dbReference>
<name>A0A194ALQ5_9BACT</name>
<keyword evidence="6" id="KW-0762">Sugar transport</keyword>
<evidence type="ECO:0000313" key="11">
    <source>
        <dbReference type="Proteomes" id="UP000095200"/>
    </source>
</evidence>
<evidence type="ECO:0000256" key="8">
    <source>
        <dbReference type="ARBA" id="ARBA00033055"/>
    </source>
</evidence>
<keyword evidence="4" id="KW-0813">Transport</keyword>
<comment type="subcellular location">
    <subcellularLocation>
        <location evidence="2">Cytoplasm</location>
    </subcellularLocation>
</comment>
<dbReference type="OrthoDB" id="9798965at2"/>
<dbReference type="PROSITE" id="PS51350">
    <property type="entry name" value="PTS_HPR_DOM"/>
    <property type="match status" value="1"/>
</dbReference>
<dbReference type="STRING" id="1592317.DPF_2697"/>
<accession>A0A194ALQ5</accession>
<evidence type="ECO:0000259" key="9">
    <source>
        <dbReference type="PROSITE" id="PS51350"/>
    </source>
</evidence>
<reference evidence="11" key="1">
    <citation type="submission" date="2016-06" db="EMBL/GenBank/DDBJ databases">
        <title>Draft genome sequence of Desulfoplanes formicivorans strain Pf12B.</title>
        <authorList>
            <person name="Watanabe M."/>
            <person name="Kojima H."/>
            <person name="Fukui M."/>
        </authorList>
    </citation>
    <scope>NUCLEOTIDE SEQUENCE [LARGE SCALE GENOMIC DNA]</scope>
    <source>
        <strain evidence="11">Pf12B</strain>
    </source>
</reference>
<dbReference type="PANTHER" id="PTHR33705:SF1">
    <property type="entry name" value="PHOSPHOCARRIER PROTEIN HPR"/>
    <property type="match status" value="1"/>
</dbReference>
<evidence type="ECO:0000256" key="3">
    <source>
        <dbReference type="ARBA" id="ARBA00020422"/>
    </source>
</evidence>
<evidence type="ECO:0000256" key="1">
    <source>
        <dbReference type="ARBA" id="ARBA00003681"/>
    </source>
</evidence>
<sequence length="115" mass="12612">MACNHALHLVLAVEEDIRSGYVCDAVVQEQIISVRNELGIHARPAAQIAQAAQKYAAAVKIALDDREIDAKSILDILSLAAPRGTDLCIKARGHDAREAVTHIVRLFEDRFGEDR</sequence>
<evidence type="ECO:0000256" key="4">
    <source>
        <dbReference type="ARBA" id="ARBA00022448"/>
    </source>
</evidence>
<dbReference type="InterPro" id="IPR050399">
    <property type="entry name" value="HPr"/>
</dbReference>
<dbReference type="InterPro" id="IPR002114">
    <property type="entry name" value="PTS_HPr_Ser_P_site"/>
</dbReference>
<keyword evidence="5" id="KW-0963">Cytoplasm</keyword>
<evidence type="ECO:0000256" key="2">
    <source>
        <dbReference type="ARBA" id="ARBA00004496"/>
    </source>
</evidence>
<dbReference type="Proteomes" id="UP000095200">
    <property type="component" value="Unassembled WGS sequence"/>
</dbReference>
<feature type="domain" description="HPr" evidence="9">
    <location>
        <begin position="27"/>
        <end position="114"/>
    </location>
</feature>
<dbReference type="SUPFAM" id="SSF55594">
    <property type="entry name" value="HPr-like"/>
    <property type="match status" value="1"/>
</dbReference>
<organism evidence="10 11">
    <name type="scientific">Desulfoplanes formicivorans</name>
    <dbReference type="NCBI Taxonomy" id="1592317"/>
    <lineage>
        <taxon>Bacteria</taxon>
        <taxon>Pseudomonadati</taxon>
        <taxon>Thermodesulfobacteriota</taxon>
        <taxon>Desulfovibrionia</taxon>
        <taxon>Desulfovibrionales</taxon>
        <taxon>Desulfoplanaceae</taxon>
        <taxon>Desulfoplanes</taxon>
    </lineage>
</organism>
<evidence type="ECO:0000256" key="6">
    <source>
        <dbReference type="ARBA" id="ARBA00022597"/>
    </source>
</evidence>
<gene>
    <name evidence="10" type="ORF">DPF_2697</name>
</gene>
<dbReference type="GO" id="GO:0009401">
    <property type="term" value="P:phosphoenolpyruvate-dependent sugar phosphotransferase system"/>
    <property type="evidence" value="ECO:0007669"/>
    <property type="project" value="UniProtKB-KW"/>
</dbReference>
<comment type="caution">
    <text evidence="10">The sequence shown here is derived from an EMBL/GenBank/DDBJ whole genome shotgun (WGS) entry which is preliminary data.</text>
</comment>
<dbReference type="Pfam" id="PF00381">
    <property type="entry name" value="PTS-HPr"/>
    <property type="match status" value="1"/>
</dbReference>
<comment type="function">
    <text evidence="1">General (non sugar-specific) component of the phosphoenolpyruvate-dependent sugar phosphotransferase system (sugar PTS). This major carbohydrate active-transport system catalyzes the phosphorylation of incoming sugar substrates concomitantly with their translocation across the cell membrane. The phosphoryl group from phosphoenolpyruvate (PEP) is transferred to the phosphoryl carrier protein HPr by enzyme I. Phospho-HPr then transfers it to the PTS EIIA domain.</text>
</comment>
<dbReference type="RefSeq" id="WP_083254740.1">
    <property type="nucleotide sequence ID" value="NZ_BDFE01000022.1"/>
</dbReference>
<keyword evidence="11" id="KW-1185">Reference proteome</keyword>
<dbReference type="EMBL" id="BDFE01000022">
    <property type="protein sequence ID" value="GAU09961.1"/>
    <property type="molecule type" value="Genomic_DNA"/>
</dbReference>
<dbReference type="PROSITE" id="PS00589">
    <property type="entry name" value="PTS_HPR_SER"/>
    <property type="match status" value="1"/>
</dbReference>
<dbReference type="PANTHER" id="PTHR33705">
    <property type="entry name" value="PHOSPHOCARRIER PROTEIN HPR"/>
    <property type="match status" value="1"/>
</dbReference>
<evidence type="ECO:0000256" key="7">
    <source>
        <dbReference type="ARBA" id="ARBA00022683"/>
    </source>
</evidence>
<keyword evidence="7" id="KW-0598">Phosphotransferase system</keyword>
<dbReference type="InterPro" id="IPR035895">
    <property type="entry name" value="HPr-like_sf"/>
</dbReference>
<dbReference type="Gene3D" id="3.30.1340.10">
    <property type="entry name" value="HPr-like"/>
    <property type="match status" value="1"/>
</dbReference>